<protein>
    <submittedName>
        <fullName evidence="2">SMI1/KNR4 family protein</fullName>
    </submittedName>
</protein>
<dbReference type="SUPFAM" id="SSF160631">
    <property type="entry name" value="SMI1/KNR4-like"/>
    <property type="match status" value="1"/>
</dbReference>
<dbReference type="Pfam" id="PF09346">
    <property type="entry name" value="SMI1_KNR4"/>
    <property type="match status" value="1"/>
</dbReference>
<dbReference type="InterPro" id="IPR018958">
    <property type="entry name" value="Knr4/Smi1-like_dom"/>
</dbReference>
<dbReference type="InterPro" id="IPR037883">
    <property type="entry name" value="Knr4/Smi1-like_sf"/>
</dbReference>
<dbReference type="RefSeq" id="WP_066481984.1">
    <property type="nucleotide sequence ID" value="NZ_BCNT01000017.1"/>
</dbReference>
<proteinExistence type="predicted"/>
<evidence type="ECO:0000259" key="1">
    <source>
        <dbReference type="SMART" id="SM00860"/>
    </source>
</evidence>
<reference evidence="3" key="1">
    <citation type="journal article" date="2019" name="Int. J. Syst. Evol. Microbiol.">
        <title>The Global Catalogue of Microorganisms (GCM) 10K type strain sequencing project: providing services to taxonomists for standard genome sequencing and annotation.</title>
        <authorList>
            <consortium name="The Broad Institute Genomics Platform"/>
            <consortium name="The Broad Institute Genome Sequencing Center for Infectious Disease"/>
            <person name="Wu L."/>
            <person name="Ma J."/>
        </authorList>
    </citation>
    <scope>NUCLEOTIDE SEQUENCE [LARGE SCALE GENOMIC DNA]</scope>
    <source>
        <strain evidence="3">TISTR 1906</strain>
    </source>
</reference>
<gene>
    <name evidence="2" type="ORF">ACFSW6_16330</name>
</gene>
<dbReference type="EMBL" id="JBHUMV010000007">
    <property type="protein sequence ID" value="MFD2755642.1"/>
    <property type="molecule type" value="Genomic_DNA"/>
</dbReference>
<organism evidence="2 3">
    <name type="scientific">Comamonas terrae</name>
    <dbReference type="NCBI Taxonomy" id="673548"/>
    <lineage>
        <taxon>Bacteria</taxon>
        <taxon>Pseudomonadati</taxon>
        <taxon>Pseudomonadota</taxon>
        <taxon>Betaproteobacteria</taxon>
        <taxon>Burkholderiales</taxon>
        <taxon>Comamonadaceae</taxon>
        <taxon>Comamonas</taxon>
    </lineage>
</organism>
<dbReference type="Gene3D" id="3.40.1580.10">
    <property type="entry name" value="SMI1/KNR4-like"/>
    <property type="match status" value="1"/>
</dbReference>
<name>A0ABW5UPY0_9BURK</name>
<dbReference type="Proteomes" id="UP001597463">
    <property type="component" value="Unassembled WGS sequence"/>
</dbReference>
<accession>A0ABW5UPY0</accession>
<feature type="domain" description="Knr4/Smi1-like" evidence="1">
    <location>
        <begin position="26"/>
        <end position="168"/>
    </location>
</feature>
<keyword evidence="3" id="KW-1185">Reference proteome</keyword>
<comment type="caution">
    <text evidence="2">The sequence shown here is derived from an EMBL/GenBank/DDBJ whole genome shotgun (WGS) entry which is preliminary data.</text>
</comment>
<dbReference type="SMART" id="SM00860">
    <property type="entry name" value="SMI1_KNR4"/>
    <property type="match status" value="1"/>
</dbReference>
<evidence type="ECO:0000313" key="2">
    <source>
        <dbReference type="EMBL" id="MFD2755642.1"/>
    </source>
</evidence>
<sequence length="183" mass="20728">MDFSRYLSRLAPLYTQGGEPLQLRGGAPEQELRAAERKLGFALDPQLRRAWQQADGGRRWQAVFARPGFYTGYEFLPLSEALRQRRAMAERAPRYGGYVQPHERDARIRPGWYQEGWLPFASFGGASLLLILDHAPAAQGRRGQVIAFTHDPDTIDHVSEDFAGLLQASLQQIEADPEEFIME</sequence>
<evidence type="ECO:0000313" key="3">
    <source>
        <dbReference type="Proteomes" id="UP001597463"/>
    </source>
</evidence>